<dbReference type="InterPro" id="IPR001949">
    <property type="entry name" value="NADH-UbQ_OxRdtase_51kDa_CS"/>
</dbReference>
<dbReference type="InterPro" id="IPR037207">
    <property type="entry name" value="Nuop51_4Fe4S-bd_sf"/>
</dbReference>
<dbReference type="FunFam" id="3.40.50.11540:FF:000001">
    <property type="entry name" value="NADH dehydrogenase [ubiquinone] flavoprotein 1, mitochondrial"/>
    <property type="match status" value="1"/>
</dbReference>
<dbReference type="EMBL" id="OMOH01000002">
    <property type="protein sequence ID" value="SPF67746.1"/>
    <property type="molecule type" value="Genomic_DNA"/>
</dbReference>
<evidence type="ECO:0000256" key="1">
    <source>
        <dbReference type="ARBA" id="ARBA00007523"/>
    </source>
</evidence>
<evidence type="ECO:0000313" key="7">
    <source>
        <dbReference type="EMBL" id="SPF67746.1"/>
    </source>
</evidence>
<dbReference type="SUPFAM" id="SSF140490">
    <property type="entry name" value="Nqo1C-terminal domain-like"/>
    <property type="match status" value="1"/>
</dbReference>
<feature type="domain" description="NADH-ubiquinone oxidoreductase 51kDa subunit iron-sulphur binding" evidence="6">
    <location>
        <begin position="329"/>
        <end position="374"/>
    </location>
</feature>
<dbReference type="PANTHER" id="PTHR43578:SF3">
    <property type="entry name" value="NADH-QUINONE OXIDOREDUCTASE SUBUNIT F"/>
    <property type="match status" value="1"/>
</dbReference>
<accession>A0A375I2X4</accession>
<evidence type="ECO:0000256" key="5">
    <source>
        <dbReference type="ARBA" id="ARBA00023014"/>
    </source>
</evidence>
<dbReference type="Gene3D" id="3.10.20.600">
    <property type="match status" value="1"/>
</dbReference>
<dbReference type="Gene3D" id="1.20.1440.230">
    <property type="entry name" value="NADH-ubiquinone oxidoreductase 51kDa subunit, iron-sulphur binding domain"/>
    <property type="match status" value="1"/>
</dbReference>
<evidence type="ECO:0000256" key="2">
    <source>
        <dbReference type="ARBA" id="ARBA00022485"/>
    </source>
</evidence>
<dbReference type="SMART" id="SM00928">
    <property type="entry name" value="NADH_4Fe-4S"/>
    <property type="match status" value="1"/>
</dbReference>
<dbReference type="InterPro" id="IPR037225">
    <property type="entry name" value="Nuo51_FMN-bd_sf"/>
</dbReference>
<evidence type="ECO:0000259" key="6">
    <source>
        <dbReference type="SMART" id="SM00928"/>
    </source>
</evidence>
<keyword evidence="7" id="KW-0830">Ubiquinone</keyword>
<dbReference type="SUPFAM" id="SSF142019">
    <property type="entry name" value="Nqo1 FMN-binding domain-like"/>
    <property type="match status" value="1"/>
</dbReference>
<reference evidence="8" key="1">
    <citation type="submission" date="2018-02" db="EMBL/GenBank/DDBJ databases">
        <authorList>
            <person name="Hornung B."/>
        </authorList>
    </citation>
    <scope>NUCLEOTIDE SEQUENCE [LARGE SCALE GENOMIC DNA]</scope>
</reference>
<keyword evidence="2" id="KW-0004">4Fe-4S</keyword>
<name>A0A375I2X4_9ACTN</name>
<dbReference type="InterPro" id="IPR019575">
    <property type="entry name" value="Nuop51_4Fe4S-bd"/>
</dbReference>
<dbReference type="Pfam" id="PF10589">
    <property type="entry name" value="NADH_4Fe-4S"/>
    <property type="match status" value="1"/>
</dbReference>
<dbReference type="Gene3D" id="6.10.250.1450">
    <property type="match status" value="1"/>
</dbReference>
<keyword evidence="4" id="KW-0408">Iron</keyword>
<evidence type="ECO:0000256" key="3">
    <source>
        <dbReference type="ARBA" id="ARBA00022723"/>
    </source>
</evidence>
<proteinExistence type="inferred from homology"/>
<dbReference type="SUPFAM" id="SSF142984">
    <property type="entry name" value="Nqo1 middle domain-like"/>
    <property type="match status" value="1"/>
</dbReference>
<dbReference type="GO" id="GO:0008137">
    <property type="term" value="F:NADH dehydrogenase (ubiquinone) activity"/>
    <property type="evidence" value="ECO:0007669"/>
    <property type="project" value="InterPro"/>
</dbReference>
<dbReference type="GO" id="GO:0010181">
    <property type="term" value="F:FMN binding"/>
    <property type="evidence" value="ECO:0007669"/>
    <property type="project" value="InterPro"/>
</dbReference>
<dbReference type="Proteomes" id="UP000265962">
    <property type="component" value="Unassembled WGS sequence"/>
</dbReference>
<organism evidence="7 8">
    <name type="scientific">Propionibacterium ruminifibrarum</name>
    <dbReference type="NCBI Taxonomy" id="1962131"/>
    <lineage>
        <taxon>Bacteria</taxon>
        <taxon>Bacillati</taxon>
        <taxon>Actinomycetota</taxon>
        <taxon>Actinomycetes</taxon>
        <taxon>Propionibacteriales</taxon>
        <taxon>Propionibacteriaceae</taxon>
        <taxon>Propionibacterium</taxon>
    </lineage>
</organism>
<keyword evidence="8" id="KW-1185">Reference proteome</keyword>
<gene>
    <name evidence="7" type="ORF">PROPJV5_0705</name>
</gene>
<protein>
    <submittedName>
        <fullName evidence="7">NADH:ubiquinone oxidoreductase, 51kDa subunit, conserved site</fullName>
    </submittedName>
</protein>
<keyword evidence="5" id="KW-0411">Iron-sulfur</keyword>
<dbReference type="PROSITE" id="PS00645">
    <property type="entry name" value="COMPLEX1_51K_2"/>
    <property type="match status" value="1"/>
</dbReference>
<dbReference type="OrthoDB" id="9805533at2"/>
<evidence type="ECO:0000256" key="4">
    <source>
        <dbReference type="ARBA" id="ARBA00023004"/>
    </source>
</evidence>
<dbReference type="Gene3D" id="3.40.50.11540">
    <property type="entry name" value="NADH-ubiquinone oxidoreductase 51kDa subunit"/>
    <property type="match status" value="1"/>
</dbReference>
<sequence>MYDRLLEHVGDDADQKQLSVYLSQGGYEGLRRAVEVGPDAVIEEISTGLVRGRGGAAYPTGRKWGQLARIEGDPKYIVCNADEGEPGTFKDQVLLEKNPYAVIEGMTIAGRVFGSPKGIIYVRGEYPEEFGILRSCLQQAREAGLLGHDILGIEGFDYDIDTVAGGGAYVCGENSAMLNSIEGKPGRPRIKPPHLAEVGLYGRPTLVNNVESYAAVTLVVANGGEYYRSQGSANGGGTKLISICGHVAHPGVFEVPFGRYTLRELIWSPEFGGGVIGGDFGFVHCGGHSGPIGFENILDAPYDYDDAWSGGKAIGSGAIVVMNDTVDIVDYLRQVMVFFRKESCGKCTPCRLGTTRVWEVLDRLASGRGEPDDIQRLRTTTEQVHKLSACGLGQCIDVPILSALDGAGPAFEAALVKEPTRV</sequence>
<dbReference type="RefSeq" id="WP_119714941.1">
    <property type="nucleotide sequence ID" value="NZ_OMOH01000002.1"/>
</dbReference>
<dbReference type="InterPro" id="IPR011538">
    <property type="entry name" value="Nuo51_FMN-bd"/>
</dbReference>
<dbReference type="GO" id="GO:0046872">
    <property type="term" value="F:metal ion binding"/>
    <property type="evidence" value="ECO:0007669"/>
    <property type="project" value="UniProtKB-KW"/>
</dbReference>
<keyword evidence="3" id="KW-0479">Metal-binding</keyword>
<dbReference type="AlphaFoldDB" id="A0A375I2X4"/>
<comment type="similarity">
    <text evidence="1">Belongs to the complex I 51 kDa subunit family.</text>
</comment>
<evidence type="ECO:0000313" key="8">
    <source>
        <dbReference type="Proteomes" id="UP000265962"/>
    </source>
</evidence>
<dbReference type="PANTHER" id="PTHR43578">
    <property type="entry name" value="NADH-QUINONE OXIDOREDUCTASE SUBUNIT F"/>
    <property type="match status" value="1"/>
</dbReference>
<dbReference type="Pfam" id="PF01512">
    <property type="entry name" value="Complex1_51K"/>
    <property type="match status" value="1"/>
</dbReference>
<dbReference type="GO" id="GO:0051539">
    <property type="term" value="F:4 iron, 4 sulfur cluster binding"/>
    <property type="evidence" value="ECO:0007669"/>
    <property type="project" value="UniProtKB-KW"/>
</dbReference>